<keyword evidence="7" id="KW-1185">Reference proteome</keyword>
<dbReference type="SUPFAM" id="SSF51905">
    <property type="entry name" value="FAD/NAD(P)-binding domain"/>
    <property type="match status" value="1"/>
</dbReference>
<evidence type="ECO:0000313" key="6">
    <source>
        <dbReference type="EMBL" id="KAJ5316261.1"/>
    </source>
</evidence>
<feature type="domain" description="FAD-binding" evidence="5">
    <location>
        <begin position="75"/>
        <end position="350"/>
    </location>
</feature>
<evidence type="ECO:0000256" key="4">
    <source>
        <dbReference type="ARBA" id="ARBA00023033"/>
    </source>
</evidence>
<reference evidence="6" key="2">
    <citation type="journal article" date="2023" name="IMA Fungus">
        <title>Comparative genomic study of the Penicillium genus elucidates a diverse pangenome and 15 lateral gene transfer events.</title>
        <authorList>
            <person name="Petersen C."/>
            <person name="Sorensen T."/>
            <person name="Nielsen M.R."/>
            <person name="Sondergaard T.E."/>
            <person name="Sorensen J.L."/>
            <person name="Fitzpatrick D.A."/>
            <person name="Frisvad J.C."/>
            <person name="Nielsen K.L."/>
        </authorList>
    </citation>
    <scope>NUCLEOTIDE SEQUENCE</scope>
    <source>
        <strain evidence="6">IBT 21472</strain>
    </source>
</reference>
<evidence type="ECO:0000259" key="5">
    <source>
        <dbReference type="Pfam" id="PF01494"/>
    </source>
</evidence>
<name>A0A9W9PXD5_9EURO</name>
<keyword evidence="1" id="KW-0285">Flavoprotein</keyword>
<protein>
    <recommendedName>
        <fullName evidence="5">FAD-binding domain-containing protein</fullName>
    </recommendedName>
</protein>
<evidence type="ECO:0000256" key="1">
    <source>
        <dbReference type="ARBA" id="ARBA00022630"/>
    </source>
</evidence>
<reference evidence="6" key="1">
    <citation type="submission" date="2022-12" db="EMBL/GenBank/DDBJ databases">
        <authorList>
            <person name="Petersen C."/>
        </authorList>
    </citation>
    <scope>NUCLEOTIDE SEQUENCE</scope>
    <source>
        <strain evidence="6">IBT 21472</strain>
    </source>
</reference>
<dbReference type="Pfam" id="PF01494">
    <property type="entry name" value="FAD_binding_3"/>
    <property type="match status" value="1"/>
</dbReference>
<evidence type="ECO:0000256" key="3">
    <source>
        <dbReference type="ARBA" id="ARBA00023002"/>
    </source>
</evidence>
<dbReference type="InterPro" id="IPR036188">
    <property type="entry name" value="FAD/NAD-bd_sf"/>
</dbReference>
<gene>
    <name evidence="6" type="ORF">N7476_006568</name>
</gene>
<dbReference type="InterPro" id="IPR002938">
    <property type="entry name" value="FAD-bd"/>
</dbReference>
<dbReference type="PANTHER" id="PTHR46972:SF1">
    <property type="entry name" value="FAD DEPENDENT OXIDOREDUCTASE DOMAIN-CONTAINING PROTEIN"/>
    <property type="match status" value="1"/>
</dbReference>
<dbReference type="PANTHER" id="PTHR46972">
    <property type="entry name" value="MONOOXYGENASE ASQM-RELATED"/>
    <property type="match status" value="1"/>
</dbReference>
<sequence length="408" mass="45070">MTAHPGQFLAGKRIIVTGGSFAALSFVLALDQLWNPSLERPEVIVYERDDRDLSIQKDPYTLNINGASHDDGLVAIQQLGLLDEVRKHATLNGGDIRVWADNWKWLSSINPTAYGNLPAATMRIAREDLKRILVEKVETTVTTLNWGLAATSAERLSTGKIQVTLSNGETDECDLLVAADGANSNMRACFRPNDMKTEYAGATQIGGISHLPGGVPKPIDKDYGLQMSSGEGVCCIYNPFNSDMVAWALSTMCPERDAKINLSAEETEALKKEALKTAHMFQEPFKTVVEATIPGTAFIRPAKEKFAFQHDDRLKGVMFIGDANHILSPFEFVGANLALKDGWDLAEQICRNTSMQSAAASYDRISIPRFEPVFSFSHERIGFGHCTGKKWMFYKYGMAAQRAFKQVH</sequence>
<comment type="caution">
    <text evidence="6">The sequence shown here is derived from an EMBL/GenBank/DDBJ whole genome shotgun (WGS) entry which is preliminary data.</text>
</comment>
<proteinExistence type="predicted"/>
<dbReference type="Gene3D" id="3.50.50.60">
    <property type="entry name" value="FAD/NAD(P)-binding domain"/>
    <property type="match status" value="1"/>
</dbReference>
<keyword evidence="2" id="KW-0274">FAD</keyword>
<evidence type="ECO:0000313" key="7">
    <source>
        <dbReference type="Proteomes" id="UP001147746"/>
    </source>
</evidence>
<organism evidence="6 7">
    <name type="scientific">Penicillium atrosanguineum</name>
    <dbReference type="NCBI Taxonomy" id="1132637"/>
    <lineage>
        <taxon>Eukaryota</taxon>
        <taxon>Fungi</taxon>
        <taxon>Dikarya</taxon>
        <taxon>Ascomycota</taxon>
        <taxon>Pezizomycotina</taxon>
        <taxon>Eurotiomycetes</taxon>
        <taxon>Eurotiomycetidae</taxon>
        <taxon>Eurotiales</taxon>
        <taxon>Aspergillaceae</taxon>
        <taxon>Penicillium</taxon>
    </lineage>
</organism>
<dbReference type="Proteomes" id="UP001147746">
    <property type="component" value="Unassembled WGS sequence"/>
</dbReference>
<keyword evidence="3" id="KW-0560">Oxidoreductase</keyword>
<evidence type="ECO:0000256" key="2">
    <source>
        <dbReference type="ARBA" id="ARBA00022827"/>
    </source>
</evidence>
<accession>A0A9W9PXD5</accession>
<dbReference type="AlphaFoldDB" id="A0A9W9PXD5"/>
<keyword evidence="4" id="KW-0503">Monooxygenase</keyword>
<dbReference type="OrthoDB" id="655030at2759"/>
<dbReference type="GO" id="GO:0071949">
    <property type="term" value="F:FAD binding"/>
    <property type="evidence" value="ECO:0007669"/>
    <property type="project" value="InterPro"/>
</dbReference>
<dbReference type="GO" id="GO:0004497">
    <property type="term" value="F:monooxygenase activity"/>
    <property type="evidence" value="ECO:0007669"/>
    <property type="project" value="UniProtKB-KW"/>
</dbReference>
<dbReference type="EMBL" id="JAPZBO010000005">
    <property type="protein sequence ID" value="KAJ5316261.1"/>
    <property type="molecule type" value="Genomic_DNA"/>
</dbReference>
<dbReference type="PRINTS" id="PR00420">
    <property type="entry name" value="RNGMNOXGNASE"/>
</dbReference>